<evidence type="ECO:0000256" key="3">
    <source>
        <dbReference type="ARBA" id="ARBA00004193"/>
    </source>
</evidence>
<dbReference type="GO" id="GO:0016491">
    <property type="term" value="F:oxidoreductase activity"/>
    <property type="evidence" value="ECO:0007669"/>
    <property type="project" value="UniProtKB-KW"/>
</dbReference>
<dbReference type="PROSITE" id="PS51384">
    <property type="entry name" value="FAD_FR"/>
    <property type="match status" value="1"/>
</dbReference>
<keyword evidence="5" id="KW-0285">Flavoprotein</keyword>
<dbReference type="InterPro" id="IPR027417">
    <property type="entry name" value="P-loop_NTPase"/>
</dbReference>
<dbReference type="Pfam" id="PF00258">
    <property type="entry name" value="Flavodoxin_1"/>
    <property type="match status" value="1"/>
</dbReference>
<dbReference type="NCBIfam" id="TIGR00231">
    <property type="entry name" value="small_GTP"/>
    <property type="match status" value="1"/>
</dbReference>
<dbReference type="GO" id="GO:0003924">
    <property type="term" value="F:GTPase activity"/>
    <property type="evidence" value="ECO:0007669"/>
    <property type="project" value="InterPro"/>
</dbReference>
<dbReference type="Pfam" id="PF00667">
    <property type="entry name" value="FAD_binding_1"/>
    <property type="match status" value="1"/>
</dbReference>
<dbReference type="SUPFAM" id="SSF52343">
    <property type="entry name" value="Ferredoxin reductase-like, C-terminal NADP-linked domain"/>
    <property type="match status" value="1"/>
</dbReference>
<evidence type="ECO:0000256" key="15">
    <source>
        <dbReference type="ARBA" id="ARBA00025673"/>
    </source>
</evidence>
<sequence>MASVPLLIIYATVTGNAEDVAERVAREALRRHYTPTVMSAHAFLRALDTLPSWRAVVWVASTTGQGEAPPTLRALWRALLRRSLPPNLLAGQAAAVFGLGDSGYTHYNVVAKKLYRRLEGLGALMLGPAGLGDDRAAGGHEAALAPWLTDLWHRLRAQVPLTPGLTEAAPEDRYTRPTCKWTVEVCAASPSPPEGAPAQAAEAGSCHAAAQSAALAAHVAIAEMEDEAALASVPGAGEMWGVGQGATPPHAHDSPARPLTARVAATRRLTAPDHWQDVRHLELEVPGAEYEPGDVLSVLPRQDPAAVVAFIERCGAGLAPGTAVEVRRLAPGPETAGPTPRHLRLGDLVAGTLDVAAASPRRTFFEVLRDAAGSGLERERLEYLCSAEGLEDLATYNQLEGERGRTVLEVLQDFPSARPDLGWLLTAVPRLAPRAFSIASSPLAHPGAAHLTLAVVGWVTPFKRRRRGLCSAWLAGLRPGDELPAWTQRGALRLPPDPATPLVLVGPGTGVAPMRAFLQHREAQRRHGVPGARVAPSLLFFGCRNVDKDCLYAEEWGRLRVGNILSLYSLAASRDQDHKIYVQDRIREAAAAVWEALDRGASVHVAGSADKMPADVASALEDVLVERGGLPPEEASRVLQRWQATGRYQFTDKRFQPVHDLTIGVEFGARMINIDGKQIKLQIWDTAGQESFRSITRSYYRGAAGALLVYDITRRETFDHLASWLEDARQHANPNMTIMLIGNKADLSHRRAVSTEEGEQFAKEHGLVFLETSAKTALNVEEAFIGTARAIHDKIASGVLDVSNESYGIKVGYGAGGNAGATGIVRPGDAAVAPRSGGCC</sequence>
<reference evidence="19" key="1">
    <citation type="journal article" date="2018" name="Algal Res.">
        <title>Characterization of plant carbon substrate utilization by Auxenochlorella protothecoides.</title>
        <authorList>
            <person name="Vogler B.W."/>
            <person name="Starkenburg S.R."/>
            <person name="Sudasinghe N."/>
            <person name="Schambach J.Y."/>
            <person name="Rollin J.A."/>
            <person name="Pattathil S."/>
            <person name="Barry A.N."/>
        </authorList>
    </citation>
    <scope>NUCLEOTIDE SEQUENCE [LARGE SCALE GENOMIC DNA]</scope>
    <source>
        <strain evidence="19">UTEX 25</strain>
    </source>
</reference>
<dbReference type="Gene3D" id="3.40.50.360">
    <property type="match status" value="1"/>
</dbReference>
<dbReference type="GO" id="GO:0015031">
    <property type="term" value="P:protein transport"/>
    <property type="evidence" value="ECO:0007669"/>
    <property type="project" value="UniProtKB-KW"/>
</dbReference>
<evidence type="ECO:0000313" key="18">
    <source>
        <dbReference type="EMBL" id="RMZ55221.1"/>
    </source>
</evidence>
<keyword evidence="6" id="KW-0547">Nucleotide-binding</keyword>
<dbReference type="Gene3D" id="1.20.990.10">
    <property type="entry name" value="NADPH-cytochrome p450 Reductase, Chain A, domain 3"/>
    <property type="match status" value="1"/>
</dbReference>
<keyword evidence="8" id="KW-0521">NADP</keyword>
<dbReference type="SUPFAM" id="SSF63380">
    <property type="entry name" value="Riboflavin synthase domain-like"/>
    <property type="match status" value="1"/>
</dbReference>
<evidence type="ECO:0000256" key="5">
    <source>
        <dbReference type="ARBA" id="ARBA00022630"/>
    </source>
</evidence>
<dbReference type="AlphaFoldDB" id="A0A3M7KXI4"/>
<dbReference type="GO" id="GO:0005829">
    <property type="term" value="C:cytosol"/>
    <property type="evidence" value="ECO:0007669"/>
    <property type="project" value="TreeGrafter"/>
</dbReference>
<dbReference type="SMART" id="SM00174">
    <property type="entry name" value="RHO"/>
    <property type="match status" value="1"/>
</dbReference>
<dbReference type="Pfam" id="PF00071">
    <property type="entry name" value="Ras"/>
    <property type="match status" value="1"/>
</dbReference>
<evidence type="ECO:0000256" key="10">
    <source>
        <dbReference type="ARBA" id="ARBA00023002"/>
    </source>
</evidence>
<dbReference type="PANTHER" id="PTHR19384:SF10">
    <property type="entry name" value="NADPH-DEPENDENT DIFLAVIN OXIDOREDUCTASE 1"/>
    <property type="match status" value="1"/>
</dbReference>
<dbReference type="InterPro" id="IPR001806">
    <property type="entry name" value="Small_GTPase"/>
</dbReference>
<gene>
    <name evidence="18" type="ORF">APUTEX25_005499</name>
</gene>
<evidence type="ECO:0000259" key="16">
    <source>
        <dbReference type="PROSITE" id="PS50902"/>
    </source>
</evidence>
<dbReference type="InterPro" id="IPR017927">
    <property type="entry name" value="FAD-bd_FR_type"/>
</dbReference>
<protein>
    <recommendedName>
        <fullName evidence="20">NADPH-dependent diflavin oxidoreductase 1</fullName>
    </recommendedName>
</protein>
<keyword evidence="10" id="KW-0560">Oxidoreductase</keyword>
<evidence type="ECO:0000256" key="12">
    <source>
        <dbReference type="ARBA" id="ARBA00023136"/>
    </source>
</evidence>
<feature type="domain" description="FAD-binding FR-type" evidence="17">
    <location>
        <begin position="256"/>
        <end position="495"/>
    </location>
</feature>
<proteinExistence type="inferred from homology"/>
<comment type="subcellular location">
    <subcellularLocation>
        <location evidence="3">Cell membrane</location>
        <topology evidence="3">Lipid-anchor</topology>
    </subcellularLocation>
</comment>
<dbReference type="SMART" id="SM00176">
    <property type="entry name" value="RAN"/>
    <property type="match status" value="1"/>
</dbReference>
<evidence type="ECO:0000256" key="13">
    <source>
        <dbReference type="ARBA" id="ARBA00023288"/>
    </source>
</evidence>
<keyword evidence="9" id="KW-0653">Protein transport</keyword>
<dbReference type="Proteomes" id="UP000279271">
    <property type="component" value="Unassembled WGS sequence"/>
</dbReference>
<dbReference type="Gene3D" id="3.40.50.80">
    <property type="entry name" value="Nucleotide-binding domain of ferredoxin-NADP reductase (FNR) module"/>
    <property type="match status" value="1"/>
</dbReference>
<keyword evidence="11" id="KW-0342">GTP-binding</keyword>
<dbReference type="GO" id="GO:0010181">
    <property type="term" value="F:FMN binding"/>
    <property type="evidence" value="ECO:0007669"/>
    <property type="project" value="InterPro"/>
</dbReference>
<dbReference type="PROSITE" id="PS51421">
    <property type="entry name" value="RAS"/>
    <property type="match status" value="1"/>
</dbReference>
<dbReference type="InterPro" id="IPR005225">
    <property type="entry name" value="Small_GTP-bd"/>
</dbReference>
<evidence type="ECO:0000256" key="9">
    <source>
        <dbReference type="ARBA" id="ARBA00022927"/>
    </source>
</evidence>
<dbReference type="GO" id="GO:0005525">
    <property type="term" value="F:GTP binding"/>
    <property type="evidence" value="ECO:0007669"/>
    <property type="project" value="UniProtKB-KW"/>
</dbReference>
<accession>A0A3M7KXI4</accession>
<name>A0A3M7KXI4_AUXPR</name>
<evidence type="ECO:0000256" key="2">
    <source>
        <dbReference type="ARBA" id="ARBA00001974"/>
    </source>
</evidence>
<dbReference type="PROSITE" id="PS51420">
    <property type="entry name" value="RHO"/>
    <property type="match status" value="1"/>
</dbReference>
<evidence type="ECO:0008006" key="20">
    <source>
        <dbReference type="Google" id="ProtNLM"/>
    </source>
</evidence>
<keyword evidence="12" id="KW-0472">Membrane</keyword>
<comment type="similarity">
    <text evidence="4">Belongs to the small GTPase superfamily. Rab family.</text>
</comment>
<evidence type="ECO:0000259" key="17">
    <source>
        <dbReference type="PROSITE" id="PS51384"/>
    </source>
</evidence>
<keyword evidence="13" id="KW-0449">Lipoprotein</keyword>
<evidence type="ECO:0000256" key="14">
    <source>
        <dbReference type="ARBA" id="ARBA00023289"/>
    </source>
</evidence>
<keyword evidence="9" id="KW-0813">Transport</keyword>
<comment type="cofactor">
    <cofactor evidence="2">
        <name>FAD</name>
        <dbReference type="ChEBI" id="CHEBI:57692"/>
    </cofactor>
</comment>
<dbReference type="GO" id="GO:0050660">
    <property type="term" value="F:flavin adenine dinucleotide binding"/>
    <property type="evidence" value="ECO:0007669"/>
    <property type="project" value="TreeGrafter"/>
</dbReference>
<feature type="domain" description="Flavodoxin-like" evidence="16">
    <location>
        <begin position="6"/>
        <end position="152"/>
    </location>
</feature>
<dbReference type="PROSITE" id="PS50902">
    <property type="entry name" value="FLAVODOXIN_LIKE"/>
    <property type="match status" value="1"/>
</dbReference>
<comment type="cofactor">
    <cofactor evidence="1">
        <name>FMN</name>
        <dbReference type="ChEBI" id="CHEBI:58210"/>
    </cofactor>
</comment>
<dbReference type="EMBL" id="QOKY01000169">
    <property type="protein sequence ID" value="RMZ55221.1"/>
    <property type="molecule type" value="Genomic_DNA"/>
</dbReference>
<comment type="caution">
    <text evidence="18">The sequence shown here is derived from an EMBL/GenBank/DDBJ whole genome shotgun (WGS) entry which is preliminary data.</text>
</comment>
<evidence type="ECO:0000256" key="7">
    <source>
        <dbReference type="ARBA" id="ARBA00022827"/>
    </source>
</evidence>
<dbReference type="SUPFAM" id="SSF52218">
    <property type="entry name" value="Flavoproteins"/>
    <property type="match status" value="1"/>
</dbReference>
<dbReference type="InterPro" id="IPR001433">
    <property type="entry name" value="OxRdtase_FAD/NAD-bd"/>
</dbReference>
<dbReference type="PANTHER" id="PTHR19384">
    <property type="entry name" value="NITRIC OXIDE SYNTHASE-RELATED"/>
    <property type="match status" value="1"/>
</dbReference>
<keyword evidence="14" id="KW-0636">Prenylation</keyword>
<dbReference type="InterPro" id="IPR029039">
    <property type="entry name" value="Flavoprotein-like_sf"/>
</dbReference>
<comment type="function">
    <text evidence="15">Protein transport. Probably involved in vesicular traffic.</text>
</comment>
<dbReference type="SMART" id="SM00173">
    <property type="entry name" value="RAS"/>
    <property type="match status" value="1"/>
</dbReference>
<dbReference type="PRINTS" id="PR00449">
    <property type="entry name" value="RASTRNSFRMNG"/>
</dbReference>
<dbReference type="PROSITE" id="PS51419">
    <property type="entry name" value="RAB"/>
    <property type="match status" value="1"/>
</dbReference>
<dbReference type="Pfam" id="PF00175">
    <property type="entry name" value="NAD_binding_1"/>
    <property type="match status" value="1"/>
</dbReference>
<evidence type="ECO:0000256" key="4">
    <source>
        <dbReference type="ARBA" id="ARBA00006270"/>
    </source>
</evidence>
<dbReference type="InterPro" id="IPR023173">
    <property type="entry name" value="NADPH_Cyt_P450_Rdtase_alpha"/>
</dbReference>
<dbReference type="InterPro" id="IPR003097">
    <property type="entry name" value="CysJ-like_FAD-binding"/>
</dbReference>
<keyword evidence="7" id="KW-0274">FAD</keyword>
<dbReference type="GO" id="GO:0005886">
    <property type="term" value="C:plasma membrane"/>
    <property type="evidence" value="ECO:0007669"/>
    <property type="project" value="UniProtKB-SubCell"/>
</dbReference>
<evidence type="ECO:0000313" key="19">
    <source>
        <dbReference type="Proteomes" id="UP000279271"/>
    </source>
</evidence>
<dbReference type="InterPro" id="IPR008254">
    <property type="entry name" value="Flavodoxin/NO_synth"/>
</dbReference>
<dbReference type="FunFam" id="3.40.50.80:FF:000032">
    <property type="entry name" value="NADPH-dependent diflavin oxidoreductase 1"/>
    <property type="match status" value="1"/>
</dbReference>
<dbReference type="Gene3D" id="2.40.30.10">
    <property type="entry name" value="Translation factors"/>
    <property type="match status" value="1"/>
</dbReference>
<dbReference type="InterPro" id="IPR039261">
    <property type="entry name" value="FNR_nucleotide-bd"/>
</dbReference>
<organism evidence="18 19">
    <name type="scientific">Auxenochlorella protothecoides</name>
    <name type="common">Green microalga</name>
    <name type="synonym">Chlorella protothecoides</name>
    <dbReference type="NCBI Taxonomy" id="3075"/>
    <lineage>
        <taxon>Eukaryota</taxon>
        <taxon>Viridiplantae</taxon>
        <taxon>Chlorophyta</taxon>
        <taxon>core chlorophytes</taxon>
        <taxon>Trebouxiophyceae</taxon>
        <taxon>Chlorellales</taxon>
        <taxon>Chlorellaceae</taxon>
        <taxon>Auxenochlorella</taxon>
    </lineage>
</organism>
<dbReference type="SUPFAM" id="SSF52540">
    <property type="entry name" value="P-loop containing nucleoside triphosphate hydrolases"/>
    <property type="match status" value="1"/>
</dbReference>
<dbReference type="InterPro" id="IPR017938">
    <property type="entry name" value="Riboflavin_synthase-like_b-brl"/>
</dbReference>
<evidence type="ECO:0000256" key="11">
    <source>
        <dbReference type="ARBA" id="ARBA00023134"/>
    </source>
</evidence>
<dbReference type="Gene3D" id="3.40.50.300">
    <property type="entry name" value="P-loop containing nucleotide triphosphate hydrolases"/>
    <property type="match status" value="1"/>
</dbReference>
<dbReference type="FunFam" id="3.40.50.300:FF:000263">
    <property type="entry name" value="Ras-related protein RABB1c"/>
    <property type="match status" value="1"/>
</dbReference>
<dbReference type="SMART" id="SM00175">
    <property type="entry name" value="RAB"/>
    <property type="match status" value="1"/>
</dbReference>
<evidence type="ECO:0000256" key="1">
    <source>
        <dbReference type="ARBA" id="ARBA00001917"/>
    </source>
</evidence>
<evidence type="ECO:0000256" key="6">
    <source>
        <dbReference type="ARBA" id="ARBA00022741"/>
    </source>
</evidence>
<dbReference type="CDD" id="cd01866">
    <property type="entry name" value="Rab2"/>
    <property type="match status" value="1"/>
</dbReference>
<evidence type="ECO:0000256" key="8">
    <source>
        <dbReference type="ARBA" id="ARBA00022857"/>
    </source>
</evidence>